<evidence type="ECO:0000256" key="1">
    <source>
        <dbReference type="ARBA" id="ARBA00004651"/>
    </source>
</evidence>
<feature type="transmembrane region" description="Helical" evidence="7">
    <location>
        <begin position="80"/>
        <end position="100"/>
    </location>
</feature>
<evidence type="ECO:0000313" key="9">
    <source>
        <dbReference type="EMBL" id="KZL48487.1"/>
    </source>
</evidence>
<dbReference type="PANTHER" id="PTHR30043">
    <property type="entry name" value="PHOSPHONATES TRANSPORT SYSTEM PERMEASE PROTEIN"/>
    <property type="match status" value="1"/>
</dbReference>
<dbReference type="PANTHER" id="PTHR30043:SF1">
    <property type="entry name" value="ABC TRANSPORT SYSTEM PERMEASE PROTEIN P69"/>
    <property type="match status" value="1"/>
</dbReference>
<keyword evidence="2 7" id="KW-0813">Transport</keyword>
<dbReference type="Proteomes" id="UP000076555">
    <property type="component" value="Unassembled WGS sequence"/>
</dbReference>
<dbReference type="InterPro" id="IPR005769">
    <property type="entry name" value="PhnE/PtxC"/>
</dbReference>
<evidence type="ECO:0000313" key="10">
    <source>
        <dbReference type="Proteomes" id="UP000076555"/>
    </source>
</evidence>
<dbReference type="RefSeq" id="WP_017803798.1">
    <property type="nucleotide sequence ID" value="NZ_CAWMRI010000241.1"/>
</dbReference>
<feature type="transmembrane region" description="Helical" evidence="7">
    <location>
        <begin position="126"/>
        <end position="150"/>
    </location>
</feature>
<accession>A0A166IJL5</accession>
<dbReference type="NCBIfam" id="TIGR01097">
    <property type="entry name" value="PhnE"/>
    <property type="match status" value="1"/>
</dbReference>
<keyword evidence="6 7" id="KW-0472">Membrane</keyword>
<dbReference type="Gene3D" id="1.10.3720.10">
    <property type="entry name" value="MetI-like"/>
    <property type="match status" value="1"/>
</dbReference>
<dbReference type="EMBL" id="LWAJ01000241">
    <property type="protein sequence ID" value="KZL48487.1"/>
    <property type="molecule type" value="Genomic_DNA"/>
</dbReference>
<comment type="subcellular location">
    <subcellularLocation>
        <location evidence="1 7">Cell membrane</location>
        <topology evidence="1 7">Multi-pass membrane protein</topology>
    </subcellularLocation>
</comment>
<dbReference type="CDD" id="cd06261">
    <property type="entry name" value="TM_PBP2"/>
    <property type="match status" value="1"/>
</dbReference>
<evidence type="ECO:0000259" key="8">
    <source>
        <dbReference type="PROSITE" id="PS50928"/>
    </source>
</evidence>
<dbReference type="SUPFAM" id="SSF161098">
    <property type="entry name" value="MetI-like"/>
    <property type="match status" value="1"/>
</dbReference>
<name>A0A166IJL5_NODSP</name>
<dbReference type="AlphaFoldDB" id="A0A166IJL5"/>
<keyword evidence="4 7" id="KW-0812">Transmembrane</keyword>
<dbReference type="InterPro" id="IPR000515">
    <property type="entry name" value="MetI-like"/>
</dbReference>
<dbReference type="GO" id="GO:0005886">
    <property type="term" value="C:plasma membrane"/>
    <property type="evidence" value="ECO:0007669"/>
    <property type="project" value="UniProtKB-SubCell"/>
</dbReference>
<dbReference type="OrthoDB" id="8557224at2"/>
<comment type="similarity">
    <text evidence="7">Belongs to the binding-protein-dependent transport system permease family.</text>
</comment>
<evidence type="ECO:0000256" key="7">
    <source>
        <dbReference type="RuleBase" id="RU363032"/>
    </source>
</evidence>
<evidence type="ECO:0000256" key="2">
    <source>
        <dbReference type="ARBA" id="ARBA00022448"/>
    </source>
</evidence>
<gene>
    <name evidence="9" type="ORF">A2T98_17785</name>
</gene>
<dbReference type="PROSITE" id="PS50928">
    <property type="entry name" value="ABC_TM1"/>
    <property type="match status" value="1"/>
</dbReference>
<dbReference type="InterPro" id="IPR035906">
    <property type="entry name" value="MetI-like_sf"/>
</dbReference>
<comment type="caution">
    <text evidence="9">The sequence shown here is derived from an EMBL/GenBank/DDBJ whole genome shotgun (WGS) entry which is preliminary data.</text>
</comment>
<evidence type="ECO:0000256" key="6">
    <source>
        <dbReference type="ARBA" id="ARBA00023136"/>
    </source>
</evidence>
<keyword evidence="3" id="KW-1003">Cell membrane</keyword>
<protein>
    <submittedName>
        <fullName evidence="9">Phosphonate ABC transporter, permease protein PhnE</fullName>
    </submittedName>
</protein>
<proteinExistence type="inferred from homology"/>
<dbReference type="GO" id="GO:0015416">
    <property type="term" value="F:ABC-type phosphonate transporter activity"/>
    <property type="evidence" value="ECO:0007669"/>
    <property type="project" value="InterPro"/>
</dbReference>
<feature type="transmembrane region" description="Helical" evidence="7">
    <location>
        <begin position="48"/>
        <end position="68"/>
    </location>
</feature>
<feature type="transmembrane region" description="Helical" evidence="7">
    <location>
        <begin position="235"/>
        <end position="253"/>
    </location>
</feature>
<reference evidence="9 10" key="1">
    <citation type="submission" date="2016-04" db="EMBL/GenBank/DDBJ databases">
        <title>Draft Genome Assembly of the Bloom-forming Cyanobacterium Nodularia spumigena Strain CENA596 in Shrimp Production Ponds.</title>
        <authorList>
            <person name="Popin R.V."/>
            <person name="Rigonato J."/>
            <person name="Abreu V.A."/>
            <person name="Andreote A.P."/>
            <person name="Silveira S.B."/>
            <person name="Odebrecht C."/>
            <person name="Fiore M.F."/>
        </authorList>
    </citation>
    <scope>NUCLEOTIDE SEQUENCE [LARGE SCALE GENOMIC DNA]</scope>
    <source>
        <strain evidence="9 10">CENA596</strain>
    </source>
</reference>
<organism evidence="9 10">
    <name type="scientific">Nodularia spumigena CENA596</name>
    <dbReference type="NCBI Taxonomy" id="1819295"/>
    <lineage>
        <taxon>Bacteria</taxon>
        <taxon>Bacillati</taxon>
        <taxon>Cyanobacteriota</taxon>
        <taxon>Cyanophyceae</taxon>
        <taxon>Nostocales</taxon>
        <taxon>Nodulariaceae</taxon>
        <taxon>Nodularia</taxon>
    </lineage>
</organism>
<evidence type="ECO:0000256" key="5">
    <source>
        <dbReference type="ARBA" id="ARBA00022989"/>
    </source>
</evidence>
<feature type="domain" description="ABC transmembrane type-1" evidence="8">
    <location>
        <begin position="74"/>
        <end position="257"/>
    </location>
</feature>
<keyword evidence="5 7" id="KW-1133">Transmembrane helix</keyword>
<dbReference type="GeneID" id="78015873"/>
<evidence type="ECO:0000256" key="4">
    <source>
        <dbReference type="ARBA" id="ARBA00022692"/>
    </source>
</evidence>
<dbReference type="Pfam" id="PF00528">
    <property type="entry name" value="BPD_transp_1"/>
    <property type="match status" value="1"/>
</dbReference>
<feature type="transmembrane region" description="Helical" evidence="7">
    <location>
        <begin position="12"/>
        <end position="36"/>
    </location>
</feature>
<sequence length="265" mass="28978">MKTLNWRWPTKYGRLPTSIVVGILLAISALLVAAPAAEINPLKVLGSVGQLLEFLGFMLIAPDWAYLPDLLAKMLETIEIGFLSTFMALVASLPLGVLAASNTSPHPLVYHFTRNLMNLMRALPEFMWALVFVSAVGLGPLPGVMALAFVTTGFMSKFFAESIEVIDPKAVEGVKSTGAQQFHILMFAVLPQALPDFISTTLYILDNNIRSATVLGLVGAGGIGYDMVMAMRLFNYSRLIMIAVCIFIAVTIFDRLSDKFRSWVI</sequence>
<evidence type="ECO:0000256" key="3">
    <source>
        <dbReference type="ARBA" id="ARBA00022475"/>
    </source>
</evidence>